<comment type="similarity">
    <text evidence="1">Belongs to the phD/YefM antitoxin family.</text>
</comment>
<dbReference type="Gene3D" id="3.40.1620.10">
    <property type="entry name" value="YefM-like domain"/>
    <property type="match status" value="1"/>
</dbReference>
<dbReference type="InterPro" id="IPR036165">
    <property type="entry name" value="YefM-like_sf"/>
</dbReference>
<sequence length="94" mass="10299">MERMGIRELRASAAAAVRRAEGGQRTVITVGGRPVAQLAPLTSHCAERSLDELVAQGLLIAPRRTERRSTASQPNTIQVWGSVRLDRLLREVRG</sequence>
<dbReference type="AlphaFoldDB" id="A0A6J6ZAL4"/>
<evidence type="ECO:0000313" key="2">
    <source>
        <dbReference type="EMBL" id="CAB4814517.1"/>
    </source>
</evidence>
<gene>
    <name evidence="2" type="ORF">UFOPK2992_01797</name>
</gene>
<dbReference type="SUPFAM" id="SSF143120">
    <property type="entry name" value="YefM-like"/>
    <property type="match status" value="1"/>
</dbReference>
<dbReference type="EMBL" id="CAFAAI010000370">
    <property type="protein sequence ID" value="CAB4814517.1"/>
    <property type="molecule type" value="Genomic_DNA"/>
</dbReference>
<organism evidence="2">
    <name type="scientific">freshwater metagenome</name>
    <dbReference type="NCBI Taxonomy" id="449393"/>
    <lineage>
        <taxon>unclassified sequences</taxon>
        <taxon>metagenomes</taxon>
        <taxon>ecological metagenomes</taxon>
    </lineage>
</organism>
<proteinExistence type="inferred from homology"/>
<protein>
    <submittedName>
        <fullName evidence="2">Unannotated protein</fullName>
    </submittedName>
</protein>
<accession>A0A6J6ZAL4</accession>
<evidence type="ECO:0000256" key="1">
    <source>
        <dbReference type="ARBA" id="ARBA00009981"/>
    </source>
</evidence>
<reference evidence="2" key="1">
    <citation type="submission" date="2020-05" db="EMBL/GenBank/DDBJ databases">
        <authorList>
            <person name="Chiriac C."/>
            <person name="Salcher M."/>
            <person name="Ghai R."/>
            <person name="Kavagutti S V."/>
        </authorList>
    </citation>
    <scope>NUCLEOTIDE SEQUENCE</scope>
</reference>
<name>A0A6J6ZAL4_9ZZZZ</name>